<keyword evidence="2" id="KW-0813">Transport</keyword>
<gene>
    <name evidence="10" type="ORF">BTJ39_00840</name>
</gene>
<protein>
    <recommendedName>
        <fullName evidence="9">Major facilitator superfamily (MFS) profile domain-containing protein</fullName>
    </recommendedName>
</protein>
<evidence type="ECO:0000256" key="5">
    <source>
        <dbReference type="ARBA" id="ARBA00022847"/>
    </source>
</evidence>
<evidence type="ECO:0000313" key="11">
    <source>
        <dbReference type="Proteomes" id="UP000190667"/>
    </source>
</evidence>
<dbReference type="Pfam" id="PF00083">
    <property type="entry name" value="Sugar_tr"/>
    <property type="match status" value="1"/>
</dbReference>
<feature type="domain" description="Major facilitator superfamily (MFS) profile" evidence="9">
    <location>
        <begin position="17"/>
        <end position="425"/>
    </location>
</feature>
<evidence type="ECO:0000256" key="4">
    <source>
        <dbReference type="ARBA" id="ARBA00022692"/>
    </source>
</evidence>
<dbReference type="Proteomes" id="UP000190667">
    <property type="component" value="Unassembled WGS sequence"/>
</dbReference>
<evidence type="ECO:0000256" key="7">
    <source>
        <dbReference type="ARBA" id="ARBA00023136"/>
    </source>
</evidence>
<organism evidence="10 11">
    <name type="scientific">Izhakiella australiensis</name>
    <dbReference type="NCBI Taxonomy" id="1926881"/>
    <lineage>
        <taxon>Bacteria</taxon>
        <taxon>Pseudomonadati</taxon>
        <taxon>Pseudomonadota</taxon>
        <taxon>Gammaproteobacteria</taxon>
        <taxon>Enterobacterales</taxon>
        <taxon>Erwiniaceae</taxon>
        <taxon>Izhakiella</taxon>
    </lineage>
</organism>
<keyword evidence="7 8" id="KW-0472">Membrane</keyword>
<dbReference type="STRING" id="1926881.BTJ39_00840"/>
<dbReference type="SUPFAM" id="SSF103473">
    <property type="entry name" value="MFS general substrate transporter"/>
    <property type="match status" value="1"/>
</dbReference>
<evidence type="ECO:0000256" key="3">
    <source>
        <dbReference type="ARBA" id="ARBA00022475"/>
    </source>
</evidence>
<dbReference type="GO" id="GO:0015293">
    <property type="term" value="F:symporter activity"/>
    <property type="evidence" value="ECO:0007669"/>
    <property type="project" value="UniProtKB-KW"/>
</dbReference>
<feature type="transmembrane region" description="Helical" evidence="8">
    <location>
        <begin position="29"/>
        <end position="47"/>
    </location>
</feature>
<name>A0A1S8YTP0_9GAMM</name>
<dbReference type="InterPro" id="IPR036259">
    <property type="entry name" value="MFS_trans_sf"/>
</dbReference>
<dbReference type="InterPro" id="IPR051084">
    <property type="entry name" value="H+-coupled_symporters"/>
</dbReference>
<reference evidence="10 11" key="1">
    <citation type="submission" date="2016-12" db="EMBL/GenBank/DDBJ databases">
        <title>Izhakiella australiana sp. nov. of genus Izhakiella isolated from Australian desert.</title>
        <authorList>
            <person name="Ji M."/>
        </authorList>
    </citation>
    <scope>NUCLEOTIDE SEQUENCE [LARGE SCALE GENOMIC DNA]</scope>
    <source>
        <strain evidence="10 11">D4N98</strain>
    </source>
</reference>
<dbReference type="EMBL" id="MRUL01000001">
    <property type="protein sequence ID" value="OON42198.1"/>
    <property type="molecule type" value="Genomic_DNA"/>
</dbReference>
<feature type="transmembrane region" description="Helical" evidence="8">
    <location>
        <begin position="155"/>
        <end position="182"/>
    </location>
</feature>
<feature type="transmembrane region" description="Helical" evidence="8">
    <location>
        <begin position="113"/>
        <end position="134"/>
    </location>
</feature>
<dbReference type="InterPro" id="IPR020846">
    <property type="entry name" value="MFS_dom"/>
</dbReference>
<keyword evidence="3" id="KW-1003">Cell membrane</keyword>
<accession>A0A1S8YTP0</accession>
<evidence type="ECO:0000256" key="6">
    <source>
        <dbReference type="ARBA" id="ARBA00022989"/>
    </source>
</evidence>
<comment type="caution">
    <text evidence="10">The sequence shown here is derived from an EMBL/GenBank/DDBJ whole genome shotgun (WGS) entry which is preliminary data.</text>
</comment>
<comment type="subcellular location">
    <subcellularLocation>
        <location evidence="1">Cell membrane</location>
        <topology evidence="1">Multi-pass membrane protein</topology>
    </subcellularLocation>
</comment>
<evidence type="ECO:0000256" key="2">
    <source>
        <dbReference type="ARBA" id="ARBA00022448"/>
    </source>
</evidence>
<dbReference type="PANTHER" id="PTHR43528:SF1">
    <property type="entry name" value="ALPHA-KETOGLUTARATE PERMEASE"/>
    <property type="match status" value="1"/>
</dbReference>
<dbReference type="InterPro" id="IPR005829">
    <property type="entry name" value="Sugar_transporter_CS"/>
</dbReference>
<evidence type="ECO:0000256" key="1">
    <source>
        <dbReference type="ARBA" id="ARBA00004651"/>
    </source>
</evidence>
<keyword evidence="4 8" id="KW-0812">Transmembrane</keyword>
<evidence type="ECO:0000256" key="8">
    <source>
        <dbReference type="SAM" id="Phobius"/>
    </source>
</evidence>
<keyword evidence="5" id="KW-0769">Symport</keyword>
<feature type="transmembrane region" description="Helical" evidence="8">
    <location>
        <begin position="308"/>
        <end position="327"/>
    </location>
</feature>
<evidence type="ECO:0000259" key="9">
    <source>
        <dbReference type="PROSITE" id="PS50850"/>
    </source>
</evidence>
<keyword evidence="6 8" id="KW-1133">Transmembrane helix</keyword>
<dbReference type="FunFam" id="1.20.1250.20:FF:000001">
    <property type="entry name" value="Dicarboxylate MFS transporter"/>
    <property type="match status" value="1"/>
</dbReference>
<dbReference type="GO" id="GO:0005886">
    <property type="term" value="C:plasma membrane"/>
    <property type="evidence" value="ECO:0007669"/>
    <property type="project" value="UniProtKB-SubCell"/>
</dbReference>
<dbReference type="InterPro" id="IPR005828">
    <property type="entry name" value="MFS_sugar_transport-like"/>
</dbReference>
<dbReference type="AlphaFoldDB" id="A0A1S8YTP0"/>
<dbReference type="PROSITE" id="PS50850">
    <property type="entry name" value="MFS"/>
    <property type="match status" value="1"/>
</dbReference>
<proteinExistence type="predicted"/>
<feature type="transmembrane region" description="Helical" evidence="8">
    <location>
        <begin position="333"/>
        <end position="352"/>
    </location>
</feature>
<dbReference type="PANTHER" id="PTHR43528">
    <property type="entry name" value="ALPHA-KETOGLUTARATE PERMEASE"/>
    <property type="match status" value="1"/>
</dbReference>
<evidence type="ECO:0000313" key="10">
    <source>
        <dbReference type="EMBL" id="OON42198.1"/>
    </source>
</evidence>
<feature type="transmembrane region" description="Helical" evidence="8">
    <location>
        <begin position="280"/>
        <end position="301"/>
    </location>
</feature>
<feature type="transmembrane region" description="Helical" evidence="8">
    <location>
        <begin position="401"/>
        <end position="419"/>
    </location>
</feature>
<feature type="transmembrane region" description="Helical" evidence="8">
    <location>
        <begin position="188"/>
        <end position="208"/>
    </location>
</feature>
<sequence>MSEPASAAATDNQFRKVVTSAAIGQFVEWYDFVIYAYSATVIANVFFPGADPVAGLLAAFAAYAVGFLMRPVGGVVFGILGDRIGRRSVLALIILLMGAATVGVGLLPGYNDIGLMAPILLVVCRLVQGLSAAGESTGSNSFVAEHSPDGKRARYVAFTYSFSNVAPIFAAACVLCTINLLAPDEYESWGWRIPFLISGPLAFIGLYIRRMVDESPVYQATVSAKKVSSQPLRDAFRQHKTAMMFCFALSALSSLGFYTLSGYFASYLQNTVGLSANKALISNGISLLVAFIMMNIGGILADRYGRKPILITSIVLCTLLTIPAYMIAAQGTFWSAVAGQCLLAAVSGLFWGPLPITLLELFPTRTRFSASSVSLNLAYALFGGTAPYLGTWLVASSGSKIAPAVYMTVVTVLVLLVTLKIPETFRSSLLHKEDS</sequence>
<feature type="transmembrane region" description="Helical" evidence="8">
    <location>
        <begin position="373"/>
        <end position="395"/>
    </location>
</feature>
<dbReference type="Gene3D" id="1.20.1250.20">
    <property type="entry name" value="MFS general substrate transporter like domains"/>
    <property type="match status" value="2"/>
</dbReference>
<dbReference type="PROSITE" id="PS00216">
    <property type="entry name" value="SUGAR_TRANSPORT_1"/>
    <property type="match status" value="1"/>
</dbReference>
<keyword evidence="11" id="KW-1185">Reference proteome</keyword>
<feature type="transmembrane region" description="Helical" evidence="8">
    <location>
        <begin position="53"/>
        <end position="77"/>
    </location>
</feature>
<feature type="transmembrane region" description="Helical" evidence="8">
    <location>
        <begin position="242"/>
        <end position="260"/>
    </location>
</feature>
<feature type="transmembrane region" description="Helical" evidence="8">
    <location>
        <begin position="89"/>
        <end position="107"/>
    </location>
</feature>